<dbReference type="PANTHER" id="PTHR14074:SF14">
    <property type="entry name" value="INTERFERON-INDUCED HELICASE C DOMAIN-CONTAINING PROTEIN 1"/>
    <property type="match status" value="1"/>
</dbReference>
<dbReference type="GO" id="GO:0039530">
    <property type="term" value="P:MDA-5 signaling pathway"/>
    <property type="evidence" value="ECO:0007669"/>
    <property type="project" value="TreeGrafter"/>
</dbReference>
<dbReference type="PANTHER" id="PTHR14074">
    <property type="entry name" value="HELICASE WITH DEATH DOMAIN-RELATED"/>
    <property type="match status" value="1"/>
</dbReference>
<dbReference type="GeneTree" id="ENSGT00940000153173"/>
<dbReference type="Gene3D" id="3.40.50.300">
    <property type="entry name" value="P-loop containing nucleotide triphosphate hydrolases"/>
    <property type="match status" value="2"/>
</dbReference>
<evidence type="ECO:0000313" key="2">
    <source>
        <dbReference type="Proteomes" id="UP000314982"/>
    </source>
</evidence>
<dbReference type="InterPro" id="IPR027417">
    <property type="entry name" value="P-loop_NTPase"/>
</dbReference>
<reference evidence="2" key="1">
    <citation type="submission" date="2018-06" db="EMBL/GenBank/DDBJ databases">
        <title>Genome assembly of Danube salmon.</title>
        <authorList>
            <person name="Macqueen D.J."/>
            <person name="Gundappa M.K."/>
        </authorList>
    </citation>
    <scope>NUCLEOTIDE SEQUENCE [LARGE SCALE GENOMIC DNA]</scope>
</reference>
<keyword evidence="2" id="KW-1185">Reference proteome</keyword>
<organism evidence="1 2">
    <name type="scientific">Hucho hucho</name>
    <name type="common">huchen</name>
    <dbReference type="NCBI Taxonomy" id="62062"/>
    <lineage>
        <taxon>Eukaryota</taxon>
        <taxon>Metazoa</taxon>
        <taxon>Chordata</taxon>
        <taxon>Craniata</taxon>
        <taxon>Vertebrata</taxon>
        <taxon>Euteleostomi</taxon>
        <taxon>Actinopterygii</taxon>
        <taxon>Neopterygii</taxon>
        <taxon>Teleostei</taxon>
        <taxon>Protacanthopterygii</taxon>
        <taxon>Salmoniformes</taxon>
        <taxon>Salmonidae</taxon>
        <taxon>Salmoninae</taxon>
        <taxon>Hucho</taxon>
    </lineage>
</organism>
<sequence length="151" mass="17255">CVLLQVPLVEQHYFTEFWKFLKHKHNVERVSGDSQLKISFIETDQKNSIIICTSQILENYLKRPHSGDDDGIQLSGVYNHSMIRYLKQKHKNATLRKEQKDTVAIPQILGLTVSPGVGGAKKMEKAEEHILQICANLDSYTIMMVNRGENC</sequence>
<dbReference type="GO" id="GO:0003727">
    <property type="term" value="F:single-stranded RNA binding"/>
    <property type="evidence" value="ECO:0007669"/>
    <property type="project" value="TreeGrafter"/>
</dbReference>
<dbReference type="GO" id="GO:0008270">
    <property type="term" value="F:zinc ion binding"/>
    <property type="evidence" value="ECO:0007669"/>
    <property type="project" value="TreeGrafter"/>
</dbReference>
<reference evidence="1" key="2">
    <citation type="submission" date="2025-08" db="UniProtKB">
        <authorList>
            <consortium name="Ensembl"/>
        </authorList>
    </citation>
    <scope>IDENTIFICATION</scope>
</reference>
<reference evidence="1" key="3">
    <citation type="submission" date="2025-09" db="UniProtKB">
        <authorList>
            <consortium name="Ensembl"/>
        </authorList>
    </citation>
    <scope>IDENTIFICATION</scope>
</reference>
<name>A0A4W5RPP3_9TELE</name>
<dbReference type="Proteomes" id="UP000314982">
    <property type="component" value="Unassembled WGS sequence"/>
</dbReference>
<dbReference type="InterPro" id="IPR051363">
    <property type="entry name" value="RLR_Helicase"/>
</dbReference>
<accession>A0A4W5RPP3</accession>
<dbReference type="Ensembl" id="ENSHHUT00000093568.1">
    <property type="protein sequence ID" value="ENSHHUP00000090762.1"/>
    <property type="gene ID" value="ENSHHUG00000052386.1"/>
</dbReference>
<dbReference type="GO" id="GO:0140374">
    <property type="term" value="P:antiviral innate immune response"/>
    <property type="evidence" value="ECO:0007669"/>
    <property type="project" value="TreeGrafter"/>
</dbReference>
<dbReference type="AlphaFoldDB" id="A0A4W5RPP3"/>
<protein>
    <submittedName>
        <fullName evidence="1">Uncharacterized protein</fullName>
    </submittedName>
</protein>
<dbReference type="STRING" id="62062.ENSHHUP00000090762"/>
<dbReference type="GO" id="GO:0003725">
    <property type="term" value="F:double-stranded RNA binding"/>
    <property type="evidence" value="ECO:0007669"/>
    <property type="project" value="TreeGrafter"/>
</dbReference>
<dbReference type="GO" id="GO:0005737">
    <property type="term" value="C:cytoplasm"/>
    <property type="evidence" value="ECO:0007669"/>
    <property type="project" value="TreeGrafter"/>
</dbReference>
<evidence type="ECO:0000313" key="1">
    <source>
        <dbReference type="Ensembl" id="ENSHHUP00000090762.1"/>
    </source>
</evidence>
<proteinExistence type="predicted"/>